<dbReference type="PANTHER" id="PTHR30069:SF29">
    <property type="entry name" value="HEMOGLOBIN AND HEMOGLOBIN-HAPTOGLOBIN-BINDING PROTEIN 1-RELATED"/>
    <property type="match status" value="1"/>
</dbReference>
<dbReference type="InterPro" id="IPR037066">
    <property type="entry name" value="Plug_dom_sf"/>
</dbReference>
<name>A0A250E824_9FLAO</name>
<dbReference type="Proteomes" id="UP000242855">
    <property type="component" value="Chromosome"/>
</dbReference>
<dbReference type="KEGG" id="ccyn:CGC48_03855"/>
<protein>
    <recommendedName>
        <fullName evidence="5">TonB-dependent receptor</fullName>
    </recommendedName>
</protein>
<dbReference type="Gene3D" id="2.60.40.10">
    <property type="entry name" value="Immunoglobulins"/>
    <property type="match status" value="1"/>
</dbReference>
<dbReference type="InterPro" id="IPR039426">
    <property type="entry name" value="TonB-dep_rcpt-like"/>
</dbReference>
<evidence type="ECO:0000313" key="4">
    <source>
        <dbReference type="Proteomes" id="UP000242855"/>
    </source>
</evidence>
<dbReference type="GO" id="GO:0044718">
    <property type="term" value="P:siderophore transmembrane transport"/>
    <property type="evidence" value="ECO:0007669"/>
    <property type="project" value="TreeGrafter"/>
</dbReference>
<sequence>MKTTLSFLCLLFATVLYSQEITLSGEVKNQQQKPAEFLNVILKKDEKPVQGTLTDVSGKFLVKIPKGDYTLILEQFGTELFSKNVSLSKNTDLGVIKIDESIQMEAVTVEGRKKLVEQKVDRIVFNVENSVQASGGDALDVLKSTPGVQVNNEDISIVGKNGLRVMVNDKIMQLSGEGLTNFLKSIASDNIQKIEVITTPPSKYDAEGNAGLINIVLKKAKEDHWSTTLRTSYQ</sequence>
<gene>
    <name evidence="3" type="ORF">CGC48_03855</name>
</gene>
<dbReference type="SUPFAM" id="SSF49464">
    <property type="entry name" value="Carboxypeptidase regulatory domain-like"/>
    <property type="match status" value="1"/>
</dbReference>
<dbReference type="InterPro" id="IPR008969">
    <property type="entry name" value="CarboxyPept-like_regulatory"/>
</dbReference>
<dbReference type="Gene3D" id="2.170.130.10">
    <property type="entry name" value="TonB-dependent receptor, plug domain"/>
    <property type="match status" value="1"/>
</dbReference>
<evidence type="ECO:0000256" key="2">
    <source>
        <dbReference type="SAM" id="SignalP"/>
    </source>
</evidence>
<proteinExistence type="predicted"/>
<dbReference type="SUPFAM" id="SSF56935">
    <property type="entry name" value="Porins"/>
    <property type="match status" value="1"/>
</dbReference>
<dbReference type="GeneID" id="96780929"/>
<dbReference type="EMBL" id="CP022378">
    <property type="protein sequence ID" value="ATA67846.1"/>
    <property type="molecule type" value="Genomic_DNA"/>
</dbReference>
<dbReference type="InterPro" id="IPR013783">
    <property type="entry name" value="Ig-like_fold"/>
</dbReference>
<dbReference type="AlphaFoldDB" id="A0A250E824"/>
<evidence type="ECO:0008006" key="5">
    <source>
        <dbReference type="Google" id="ProtNLM"/>
    </source>
</evidence>
<feature type="chain" id="PRO_5012128661" description="TonB-dependent receptor" evidence="2">
    <location>
        <begin position="19"/>
        <end position="234"/>
    </location>
</feature>
<accession>A0A250E824</accession>
<reference evidence="3 4" key="1">
    <citation type="journal article" date="2017" name="Genome Announc.">
        <title>Twelve Complete Reference Genomes of Clinical Isolates in the Capnocytophaga Genus.</title>
        <authorList>
            <person name="Villarma A."/>
            <person name="Gulvik C.A."/>
            <person name="Rowe L.A."/>
            <person name="Sheth M."/>
            <person name="Juieng P."/>
            <person name="Nicholson A.C."/>
            <person name="Loparev V.N."/>
            <person name="McQuiston J.R."/>
        </authorList>
    </citation>
    <scope>NUCLEOTIDE SEQUENCE [LARGE SCALE GENOMIC DNA]</scope>
    <source>
        <strain evidence="3 4">G7591</strain>
    </source>
</reference>
<dbReference type="RefSeq" id="WP_098028526.1">
    <property type="nucleotide sequence ID" value="NZ_CP022378.1"/>
</dbReference>
<evidence type="ECO:0000256" key="1">
    <source>
        <dbReference type="ARBA" id="ARBA00022729"/>
    </source>
</evidence>
<dbReference type="Pfam" id="PF13715">
    <property type="entry name" value="CarbopepD_reg_2"/>
    <property type="match status" value="1"/>
</dbReference>
<keyword evidence="1 2" id="KW-0732">Signal</keyword>
<dbReference type="GO" id="GO:0015344">
    <property type="term" value="F:siderophore uptake transmembrane transporter activity"/>
    <property type="evidence" value="ECO:0007669"/>
    <property type="project" value="TreeGrafter"/>
</dbReference>
<feature type="signal peptide" evidence="2">
    <location>
        <begin position="1"/>
        <end position="18"/>
    </location>
</feature>
<dbReference type="PANTHER" id="PTHR30069">
    <property type="entry name" value="TONB-DEPENDENT OUTER MEMBRANE RECEPTOR"/>
    <property type="match status" value="1"/>
</dbReference>
<organism evidence="3 4">
    <name type="scientific">Capnocytophaga cynodegmi</name>
    <dbReference type="NCBI Taxonomy" id="28189"/>
    <lineage>
        <taxon>Bacteria</taxon>
        <taxon>Pseudomonadati</taxon>
        <taxon>Bacteroidota</taxon>
        <taxon>Flavobacteriia</taxon>
        <taxon>Flavobacteriales</taxon>
        <taxon>Flavobacteriaceae</taxon>
        <taxon>Capnocytophaga</taxon>
    </lineage>
</organism>
<evidence type="ECO:0000313" key="3">
    <source>
        <dbReference type="EMBL" id="ATA67846.1"/>
    </source>
</evidence>